<dbReference type="EMBL" id="BEXD01001286">
    <property type="protein sequence ID" value="GBB93355.1"/>
    <property type="molecule type" value="Genomic_DNA"/>
</dbReference>
<dbReference type="Proteomes" id="UP000247702">
    <property type="component" value="Unassembled WGS sequence"/>
</dbReference>
<dbReference type="AlphaFoldDB" id="A0A2Z6QUT7"/>
<organism evidence="1 2">
    <name type="scientific">Rhizophagus clarus</name>
    <dbReference type="NCBI Taxonomy" id="94130"/>
    <lineage>
        <taxon>Eukaryota</taxon>
        <taxon>Fungi</taxon>
        <taxon>Fungi incertae sedis</taxon>
        <taxon>Mucoromycota</taxon>
        <taxon>Glomeromycotina</taxon>
        <taxon>Glomeromycetes</taxon>
        <taxon>Glomerales</taxon>
        <taxon>Glomeraceae</taxon>
        <taxon>Rhizophagus</taxon>
    </lineage>
</organism>
<name>A0A2Z6QUT7_9GLOM</name>
<evidence type="ECO:0000313" key="2">
    <source>
        <dbReference type="Proteomes" id="UP000247702"/>
    </source>
</evidence>
<keyword evidence="2" id="KW-1185">Reference proteome</keyword>
<gene>
    <name evidence="1" type="ORF">RclHR1_21550001</name>
</gene>
<reference evidence="1 2" key="1">
    <citation type="submission" date="2017-11" db="EMBL/GenBank/DDBJ databases">
        <title>The genome of Rhizophagus clarus HR1 reveals common genetic basis of auxotrophy among arbuscular mycorrhizal fungi.</title>
        <authorList>
            <person name="Kobayashi Y."/>
        </authorList>
    </citation>
    <scope>NUCLEOTIDE SEQUENCE [LARGE SCALE GENOMIC DNA]</scope>
    <source>
        <strain evidence="1 2">HR1</strain>
    </source>
</reference>
<proteinExistence type="predicted"/>
<sequence>MDDVIGRYCKFWLIETCRKQSHSENFRESQKDYSEGTFKRVCRVPTFLKFLKTSLSAHSFDFKEAIFCLTYPFIKIKTTGAKSWGHRLWKSRLINHSLVC</sequence>
<protein>
    <submittedName>
        <fullName evidence="1">Uncharacterized protein</fullName>
    </submittedName>
</protein>
<evidence type="ECO:0000313" key="1">
    <source>
        <dbReference type="EMBL" id="GBB93355.1"/>
    </source>
</evidence>
<comment type="caution">
    <text evidence="1">The sequence shown here is derived from an EMBL/GenBank/DDBJ whole genome shotgun (WGS) entry which is preliminary data.</text>
</comment>
<accession>A0A2Z6QUT7</accession>